<dbReference type="GO" id="GO:0005789">
    <property type="term" value="C:endoplasmic reticulum membrane"/>
    <property type="evidence" value="ECO:0007669"/>
    <property type="project" value="UniProtKB-SubCell"/>
</dbReference>
<evidence type="ECO:0000256" key="10">
    <source>
        <dbReference type="ARBA" id="ARBA00047346"/>
    </source>
</evidence>
<feature type="transmembrane region" description="Helical" evidence="11">
    <location>
        <begin position="480"/>
        <end position="499"/>
    </location>
</feature>
<evidence type="ECO:0000313" key="13">
    <source>
        <dbReference type="Proteomes" id="UP000765509"/>
    </source>
</evidence>
<gene>
    <name evidence="12" type="ORF">O181_008070</name>
</gene>
<dbReference type="GO" id="GO:0042283">
    <property type="term" value="F:dolichyl pyrophosphate Glc1Man9GlcNAc2 alpha-1,3-glucosyltransferase activity"/>
    <property type="evidence" value="ECO:0007669"/>
    <property type="project" value="UniProtKB-EC"/>
</dbReference>
<dbReference type="OrthoDB" id="1689333at2759"/>
<feature type="transmembrane region" description="Helical" evidence="11">
    <location>
        <begin position="320"/>
        <end position="337"/>
    </location>
</feature>
<comment type="similarity">
    <text evidence="3 11">Belongs to the ALG6/ALG8 glucosyltransferase family.</text>
</comment>
<name>A0A9Q3GIJ2_9BASI</name>
<evidence type="ECO:0000256" key="4">
    <source>
        <dbReference type="ARBA" id="ARBA00022676"/>
    </source>
</evidence>
<accession>A0A9Q3GIJ2</accession>
<feature type="transmembrane region" description="Helical" evidence="11">
    <location>
        <begin position="411"/>
        <end position="428"/>
    </location>
</feature>
<evidence type="ECO:0000256" key="5">
    <source>
        <dbReference type="ARBA" id="ARBA00022679"/>
    </source>
</evidence>
<evidence type="ECO:0000256" key="8">
    <source>
        <dbReference type="ARBA" id="ARBA00022989"/>
    </source>
</evidence>
<evidence type="ECO:0000256" key="11">
    <source>
        <dbReference type="RuleBase" id="RU363110"/>
    </source>
</evidence>
<feature type="transmembrane region" description="Helical" evidence="11">
    <location>
        <begin position="97"/>
        <end position="118"/>
    </location>
</feature>
<keyword evidence="5 11" id="KW-0808">Transferase</keyword>
<dbReference type="EMBL" id="AVOT02001843">
    <property type="protein sequence ID" value="MBW0468355.1"/>
    <property type="molecule type" value="Genomic_DNA"/>
</dbReference>
<comment type="pathway">
    <text evidence="2 11">Protein modification; protein glycosylation.</text>
</comment>
<evidence type="ECO:0000313" key="12">
    <source>
        <dbReference type="EMBL" id="MBW0468355.1"/>
    </source>
</evidence>
<feature type="transmembrane region" description="Helical" evidence="11">
    <location>
        <begin position="386"/>
        <end position="405"/>
    </location>
</feature>
<dbReference type="EC" id="2.4.1.-" evidence="11"/>
<organism evidence="12 13">
    <name type="scientific">Austropuccinia psidii MF-1</name>
    <dbReference type="NCBI Taxonomy" id="1389203"/>
    <lineage>
        <taxon>Eukaryota</taxon>
        <taxon>Fungi</taxon>
        <taxon>Dikarya</taxon>
        <taxon>Basidiomycota</taxon>
        <taxon>Pucciniomycotina</taxon>
        <taxon>Pucciniomycetes</taxon>
        <taxon>Pucciniales</taxon>
        <taxon>Sphaerophragmiaceae</taxon>
        <taxon>Austropuccinia</taxon>
    </lineage>
</organism>
<dbReference type="InterPro" id="IPR004856">
    <property type="entry name" value="Glyco_trans_ALG6/ALG8"/>
</dbReference>
<feature type="transmembrane region" description="Helical" evidence="11">
    <location>
        <begin position="440"/>
        <end position="460"/>
    </location>
</feature>
<protein>
    <recommendedName>
        <fullName evidence="11">Alpha-1,3-glucosyltransferase</fullName>
        <ecNumber evidence="11">2.4.1.-</ecNumber>
    </recommendedName>
</protein>
<dbReference type="AlphaFoldDB" id="A0A9Q3GIJ2"/>
<feature type="transmembrane region" description="Helical" evidence="11">
    <location>
        <begin position="139"/>
        <end position="163"/>
    </location>
</feature>
<keyword evidence="6 11" id="KW-0812">Transmembrane</keyword>
<feature type="transmembrane region" description="Helical" evidence="11">
    <location>
        <begin position="349"/>
        <end position="374"/>
    </location>
</feature>
<keyword evidence="9 11" id="KW-0472">Membrane</keyword>
<proteinExistence type="inferred from homology"/>
<evidence type="ECO:0000256" key="1">
    <source>
        <dbReference type="ARBA" id="ARBA00004477"/>
    </source>
</evidence>
<feature type="transmembrane region" description="Helical" evidence="11">
    <location>
        <begin position="220"/>
        <end position="244"/>
    </location>
</feature>
<dbReference type="PANTHER" id="PTHR12413">
    <property type="entry name" value="DOLICHYL GLYCOSYLTRANSFERASE"/>
    <property type="match status" value="1"/>
</dbReference>
<keyword evidence="8 11" id="KW-1133">Transmembrane helix</keyword>
<evidence type="ECO:0000256" key="9">
    <source>
        <dbReference type="ARBA" id="ARBA00023136"/>
    </source>
</evidence>
<reference evidence="12" key="1">
    <citation type="submission" date="2021-03" db="EMBL/GenBank/DDBJ databases">
        <title>Draft genome sequence of rust myrtle Austropuccinia psidii MF-1, a brazilian biotype.</title>
        <authorList>
            <person name="Quecine M.C."/>
            <person name="Pachon D.M.R."/>
            <person name="Bonatelli M.L."/>
            <person name="Correr F.H."/>
            <person name="Franceschini L.M."/>
            <person name="Leite T.F."/>
            <person name="Margarido G.R.A."/>
            <person name="Almeida C.A."/>
            <person name="Ferrarezi J.A."/>
            <person name="Labate C.A."/>
        </authorList>
    </citation>
    <scope>NUCLEOTIDE SEQUENCE</scope>
    <source>
        <strain evidence="12">MF-1</strain>
    </source>
</reference>
<evidence type="ECO:0000256" key="3">
    <source>
        <dbReference type="ARBA" id="ARBA00008715"/>
    </source>
</evidence>
<keyword evidence="13" id="KW-1185">Reference proteome</keyword>
<keyword evidence="7 11" id="KW-0256">Endoplasmic reticulum</keyword>
<dbReference type="GO" id="GO:0006487">
    <property type="term" value="P:protein N-linked glycosylation"/>
    <property type="evidence" value="ECO:0007669"/>
    <property type="project" value="TreeGrafter"/>
</dbReference>
<comment type="catalytic activity">
    <reaction evidence="10">
        <text>an alpha-D-Glc-(1-&gt;3)-alpha-D-Man-(1-&gt;2)-alpha-D-Man-(1-&gt;2)-alpha-D-Man-(1-&gt;3)-[alpha-D-Man-(1-&gt;2)-alpha-D-Man-(1-&gt;3)-[alpha-D-Man-(1-&gt;2)-alpha-D-Man-(1-&gt;6)]-alpha-D-Man-(1-&gt;6)]-beta-D-Man-(1-&gt;4)-beta-D-GlcNAc-(1-&gt;4)-alpha-D-GlcNAc-diphospho-di-trans,poly-cis-dolichol + a di-trans,poly-cis-dolichyl beta-D-glucosyl phosphate = an alpha-D-Glc-(1-&gt;3)-alpha-D-Glc-(1-&gt;3)-alpha-D-Man-(1-&gt;2)-alpha-D-Man-(1-&gt;2)-alpha-D-Man-(1-&gt;3)-[alpha-D-Man-(1-&gt;2)-alpha-D-Man-(1-&gt;3)-[alpha-D-Man-(1-&gt;2)-alpha-D-Man-(1-&gt;6)]-alpha-D-Man-(1-&gt;6)]-beta-D-Man-(1-&gt;4)-beta-D-GlcNAc-(1-&gt;4)-alpha-D-GlcNAc-diphospho-di-trans,poly-cis-dolichol + a di-trans,poly-cis-dolichyl phosphate + H(+)</text>
        <dbReference type="Rhea" id="RHEA:31307"/>
        <dbReference type="Rhea" id="RHEA-COMP:19498"/>
        <dbReference type="Rhea" id="RHEA-COMP:19502"/>
        <dbReference type="Rhea" id="RHEA-COMP:19521"/>
        <dbReference type="Rhea" id="RHEA-COMP:19522"/>
        <dbReference type="ChEBI" id="CHEBI:15378"/>
        <dbReference type="ChEBI" id="CHEBI:57525"/>
        <dbReference type="ChEBI" id="CHEBI:57683"/>
        <dbReference type="ChEBI" id="CHEBI:132521"/>
        <dbReference type="ChEBI" id="CHEBI:132522"/>
        <dbReference type="EC" id="2.4.1.265"/>
    </reaction>
    <physiologicalReaction direction="left-to-right" evidence="10">
        <dbReference type="Rhea" id="RHEA:31308"/>
    </physiologicalReaction>
</comment>
<dbReference type="Proteomes" id="UP000765509">
    <property type="component" value="Unassembled WGS sequence"/>
</dbReference>
<dbReference type="PANTHER" id="PTHR12413:SF2">
    <property type="entry name" value="DOLICHYL PYROPHOSPHATE GLC1MAN9GLCNAC2 ALPHA-1,3-GLUCOSYLTRANSFERASE-RELATED"/>
    <property type="match status" value="1"/>
</dbReference>
<comment type="subcellular location">
    <subcellularLocation>
        <location evidence="1 11">Endoplasmic reticulum membrane</location>
        <topology evidence="1 11">Multi-pass membrane protein</topology>
    </subcellularLocation>
</comment>
<keyword evidence="4 11" id="KW-0328">Glycosyltransferase</keyword>
<comment type="caution">
    <text evidence="12">The sequence shown here is derived from an EMBL/GenBank/DDBJ whole genome shotgun (WGS) entry which is preliminary data.</text>
</comment>
<evidence type="ECO:0000256" key="6">
    <source>
        <dbReference type="ARBA" id="ARBA00022692"/>
    </source>
</evidence>
<sequence>MASTSSEVDLIIFSTAIKALLFPSYRSTDFEVHRNWLAITHSLPLSKWYYDDTSPWTLDYPPFFAYFEYVLSHLAIVVDPEIVRLDNLQYQSSSCIIFQRASVIITELVLLFALLKLVADSHNSFNKLAIPSSLFLHPAILIVDHIHFQYNGFLLGILLWSIWAAKQKRFGLSAFLFASLLNFKHIFIYLAPPFLVYLFRAHCTSQSKQSIIPQISFINFFQLAAIVLATCLASFGPFLFLSGVDGIIQIFSRLFPFQRGLNHAYWAGNVWALYSALDRILVKFRLFRGIEVHASILSSTSRGLVGDTVFGVLPDITPKTCLSLTLGFIIVIMTKLYQDPTYPRFLKSIVLSAFTSFLFGWHVHEKAVLLFLVPQTLLAVEDYHQFRIWLIGSIAGINGLFPLLIHPQEAPIKVLYTITWISFIPPILKKHLHRPHLSSLSMFLMKLENIYLFGFIILQIYHLISQHEINFFNRFKVLEFLPLMLISLYTSIGLIYCYVKLFKVYLIS</sequence>
<evidence type="ECO:0000256" key="7">
    <source>
        <dbReference type="ARBA" id="ARBA00022824"/>
    </source>
</evidence>
<feature type="transmembrane region" description="Helical" evidence="11">
    <location>
        <begin position="175"/>
        <end position="199"/>
    </location>
</feature>
<evidence type="ECO:0000256" key="2">
    <source>
        <dbReference type="ARBA" id="ARBA00004922"/>
    </source>
</evidence>
<dbReference type="Pfam" id="PF03155">
    <property type="entry name" value="Alg6_Alg8"/>
    <property type="match status" value="1"/>
</dbReference>